<evidence type="ECO:0000313" key="1">
    <source>
        <dbReference type="EMBL" id="GER82807.1"/>
    </source>
</evidence>
<proteinExistence type="predicted"/>
<reference evidence="1 2" key="1">
    <citation type="journal article" date="2019" name="Int. J. Syst. Evol. Microbiol.">
        <title>Thermogemmatispora aurantia sp. nov. and Thermogemmatispora argillosa sp. nov., within the class Ktedonobacteria, and emended description of the genus Thermogemmatispora.</title>
        <authorList>
            <person name="Zheng Y."/>
            <person name="Wang C.M."/>
            <person name="Sakai Y."/>
            <person name="Abe K."/>
            <person name="Yokota A."/>
            <person name="Yabe S."/>
        </authorList>
    </citation>
    <scope>NUCLEOTIDE SEQUENCE [LARGE SCALE GENOMIC DNA]</scope>
    <source>
        <strain evidence="1 2">A1-2</strain>
    </source>
</reference>
<dbReference type="Proteomes" id="UP000334820">
    <property type="component" value="Unassembled WGS sequence"/>
</dbReference>
<protein>
    <submittedName>
        <fullName evidence="1">Uncharacterized protein</fullName>
    </submittedName>
</protein>
<organism evidence="1 2">
    <name type="scientific">Thermogemmatispora aurantia</name>
    <dbReference type="NCBI Taxonomy" id="2045279"/>
    <lineage>
        <taxon>Bacteria</taxon>
        <taxon>Bacillati</taxon>
        <taxon>Chloroflexota</taxon>
        <taxon>Ktedonobacteria</taxon>
        <taxon>Thermogemmatisporales</taxon>
        <taxon>Thermogemmatisporaceae</taxon>
        <taxon>Thermogemmatispora</taxon>
    </lineage>
</organism>
<comment type="caution">
    <text evidence="1">The sequence shown here is derived from an EMBL/GenBank/DDBJ whole genome shotgun (WGS) entry which is preliminary data.</text>
</comment>
<evidence type="ECO:0000313" key="2">
    <source>
        <dbReference type="Proteomes" id="UP000334820"/>
    </source>
</evidence>
<keyword evidence="2" id="KW-1185">Reference proteome</keyword>
<dbReference type="AlphaFoldDB" id="A0A5J4K825"/>
<dbReference type="EMBL" id="BKZV01000001">
    <property type="protein sequence ID" value="GER82807.1"/>
    <property type="molecule type" value="Genomic_DNA"/>
</dbReference>
<sequence length="96" mass="10339">MRGGRPSQVSAAGWGCRAAFDEALSHQAAAQISSGEREGAKPEPGNLTHTYLPGATPLLREYSQLAGFTQRLARRKLYLAAALALFDKARNIVKPM</sequence>
<accession>A0A5J4K825</accession>
<gene>
    <name evidence="1" type="ORF">KTAU_14440</name>
</gene>
<name>A0A5J4K825_9CHLR</name>